<proteinExistence type="predicted"/>
<feature type="compositionally biased region" description="Basic and acidic residues" evidence="1">
    <location>
        <begin position="684"/>
        <end position="694"/>
    </location>
</feature>
<feature type="compositionally biased region" description="Basic and acidic residues" evidence="1">
    <location>
        <begin position="406"/>
        <end position="423"/>
    </location>
</feature>
<feature type="compositionally biased region" description="Basic and acidic residues" evidence="1">
    <location>
        <begin position="160"/>
        <end position="177"/>
    </location>
</feature>
<reference evidence="2 3" key="1">
    <citation type="submission" date="2018-07" db="EMBL/GenBank/DDBJ databases">
        <title>A high quality draft genome assembly of the barn swallow (H. rustica rustica).</title>
        <authorList>
            <person name="Formenti G."/>
            <person name="Chiara M."/>
            <person name="Poveda L."/>
            <person name="Francoijs K.-J."/>
            <person name="Bonisoli-Alquati A."/>
            <person name="Canova L."/>
            <person name="Gianfranceschi L."/>
            <person name="Horner D.S."/>
            <person name="Saino N."/>
        </authorList>
    </citation>
    <scope>NUCLEOTIDE SEQUENCE [LARGE SCALE GENOMIC DNA]</scope>
    <source>
        <strain evidence="2">Chelidonia</strain>
        <tissue evidence="2">Blood</tissue>
    </source>
</reference>
<protein>
    <submittedName>
        <fullName evidence="2">Uncharacterized protein</fullName>
    </submittedName>
</protein>
<evidence type="ECO:0000313" key="2">
    <source>
        <dbReference type="EMBL" id="RMB98157.1"/>
    </source>
</evidence>
<feature type="compositionally biased region" description="Basic residues" evidence="1">
    <location>
        <begin position="215"/>
        <end position="226"/>
    </location>
</feature>
<feature type="compositionally biased region" description="Basic and acidic residues" evidence="1">
    <location>
        <begin position="611"/>
        <end position="622"/>
    </location>
</feature>
<evidence type="ECO:0000256" key="1">
    <source>
        <dbReference type="SAM" id="MobiDB-lite"/>
    </source>
</evidence>
<organism evidence="2 3">
    <name type="scientific">Hirundo rustica rustica</name>
    <dbReference type="NCBI Taxonomy" id="333673"/>
    <lineage>
        <taxon>Eukaryota</taxon>
        <taxon>Metazoa</taxon>
        <taxon>Chordata</taxon>
        <taxon>Craniata</taxon>
        <taxon>Vertebrata</taxon>
        <taxon>Euteleostomi</taxon>
        <taxon>Archelosauria</taxon>
        <taxon>Archosauria</taxon>
        <taxon>Dinosauria</taxon>
        <taxon>Saurischia</taxon>
        <taxon>Theropoda</taxon>
        <taxon>Coelurosauria</taxon>
        <taxon>Aves</taxon>
        <taxon>Neognathae</taxon>
        <taxon>Neoaves</taxon>
        <taxon>Telluraves</taxon>
        <taxon>Australaves</taxon>
        <taxon>Passeriformes</taxon>
        <taxon>Sylvioidea</taxon>
        <taxon>Hirundinidae</taxon>
        <taxon>Hirundo</taxon>
    </lineage>
</organism>
<feature type="region of interest" description="Disordered" evidence="1">
    <location>
        <begin position="710"/>
        <end position="734"/>
    </location>
</feature>
<keyword evidence="3" id="KW-1185">Reference proteome</keyword>
<feature type="compositionally biased region" description="Basic and acidic residues" evidence="1">
    <location>
        <begin position="294"/>
        <end position="303"/>
    </location>
</feature>
<feature type="compositionally biased region" description="Basic and acidic residues" evidence="1">
    <location>
        <begin position="641"/>
        <end position="658"/>
    </location>
</feature>
<feature type="compositionally biased region" description="Basic and acidic residues" evidence="1">
    <location>
        <begin position="710"/>
        <end position="722"/>
    </location>
</feature>
<feature type="compositionally biased region" description="Basic and acidic residues" evidence="1">
    <location>
        <begin position="570"/>
        <end position="587"/>
    </location>
</feature>
<feature type="compositionally biased region" description="Basic and acidic residues" evidence="1">
    <location>
        <begin position="324"/>
        <end position="341"/>
    </location>
</feature>
<accession>A0A3M0JAF5</accession>
<feature type="compositionally biased region" description="Basic residues" evidence="1">
    <location>
        <begin position="109"/>
        <end position="118"/>
    </location>
</feature>
<sequence length="734" mass="80130">MRLASLLATPGRHSRPAQERRGKSELRRRDFEVKSGTARQEGAAAAGLRGQEWNGEARVSGGGGFQLRSGRASRRTARQERAAAAGLRGQEWNGEARRSGGGGTSRSRVERRGKKERRRRDFEVKSGTARQEGAAAAGLRGQEWNGEARVAAASSCGVEGRAEERRGKSELRRRDFVVKSGTARQEGAAAAGLRGQEWNGEARRSGGGGTSRSRVERRGKKERRRRRDFEVKSGTARQDRRTARQEQAGAAGLRAQEWNGEARGSGGGTSSSRVERRGKRERRDFELKSGTARQEGERRDFEVKSGTARQEAEGAASSCGVEGRAVEQRGKSKLERRDFELKSGTARQEGAAGLRAQEWNGEARGSGGTSSSRVERRGKRERRDFELKSGTARQEGAASSCGVEGRAVEQRGKSKLERRDFELKSGTARQEGAAGLRAQEWNGEARGSGGTSSSRVERRGKRERRDFELKSGTARQEGAASSCGVEGRAVEQRGKSKLERRDFELKSGTARQEGAAGLRAQEWNGEARGSGGTSSSRVERRGKRERRDFELKSGTARQEGAASSCGVEGRAVEQRGKSKLERRDFELKSGTARQEGAAGLRAQEWNGEARTGGKRERRDFELKSGTARQEGAASSCGVEGRAVEQRGKSKLERRDFELKSGTARQEGASGGTSSSRVERRGKKERLPAAEWKGEAQELLGPECVVVHWQKPRDDEARRDGGFEMKTGTARRGPA</sequence>
<feature type="region of interest" description="Disordered" evidence="1">
    <location>
        <begin position="1"/>
        <end position="140"/>
    </location>
</feature>
<comment type="caution">
    <text evidence="2">The sequence shown here is derived from an EMBL/GenBank/DDBJ whole genome shotgun (WGS) entry which is preliminary data.</text>
</comment>
<evidence type="ECO:0000313" key="3">
    <source>
        <dbReference type="Proteomes" id="UP000269221"/>
    </source>
</evidence>
<feature type="compositionally biased region" description="Basic and acidic residues" evidence="1">
    <location>
        <begin position="488"/>
        <end position="505"/>
    </location>
</feature>
<dbReference type="EMBL" id="QRBI01000154">
    <property type="protein sequence ID" value="RMB98157.1"/>
    <property type="molecule type" value="Genomic_DNA"/>
</dbReference>
<dbReference type="Proteomes" id="UP000269221">
    <property type="component" value="Unassembled WGS sequence"/>
</dbReference>
<feature type="region of interest" description="Disordered" evidence="1">
    <location>
        <begin position="153"/>
        <end position="694"/>
    </location>
</feature>
<feature type="compositionally biased region" description="Basic and acidic residues" evidence="1">
    <location>
        <begin position="227"/>
        <end position="244"/>
    </location>
</feature>
<gene>
    <name evidence="2" type="ORF">DUI87_25637</name>
</gene>
<feature type="compositionally biased region" description="Basic and acidic residues" evidence="1">
    <location>
        <begin position="16"/>
        <end position="33"/>
    </location>
</feature>
<dbReference type="AlphaFoldDB" id="A0A3M0JAF5"/>
<name>A0A3M0JAF5_HIRRU</name>